<proteinExistence type="predicted"/>
<sequence>MINQPHGQTEISVSGRILQVSYFGQFNLEGIASGLSKQRKVIESFNGEPFAVLIDDKNIQGGTPEAYQALEEFNQWVNSQYMVAKAMLFKSNLQLKILDSLVDSRKDQNIKTFSDRKEALRWLNSELTKATNSTHHA</sequence>
<comment type="caution">
    <text evidence="1">The sequence shown here is derived from an EMBL/GenBank/DDBJ whole genome shotgun (WGS) entry which is preliminary data.</text>
</comment>
<evidence type="ECO:0008006" key="3">
    <source>
        <dbReference type="Google" id="ProtNLM"/>
    </source>
</evidence>
<evidence type="ECO:0000313" key="1">
    <source>
        <dbReference type="EMBL" id="MFC3702281.1"/>
    </source>
</evidence>
<keyword evidence="2" id="KW-1185">Reference proteome</keyword>
<dbReference type="Proteomes" id="UP001595710">
    <property type="component" value="Unassembled WGS sequence"/>
</dbReference>
<reference evidence="2" key="1">
    <citation type="journal article" date="2019" name="Int. J. Syst. Evol. Microbiol.">
        <title>The Global Catalogue of Microorganisms (GCM) 10K type strain sequencing project: providing services to taxonomists for standard genome sequencing and annotation.</title>
        <authorList>
            <consortium name="The Broad Institute Genomics Platform"/>
            <consortium name="The Broad Institute Genome Sequencing Center for Infectious Disease"/>
            <person name="Wu L."/>
            <person name="Ma J."/>
        </authorList>
    </citation>
    <scope>NUCLEOTIDE SEQUENCE [LARGE SCALE GENOMIC DNA]</scope>
    <source>
        <strain evidence="2">CECT 8288</strain>
    </source>
</reference>
<gene>
    <name evidence="1" type="ORF">ACFOND_11570</name>
</gene>
<organism evidence="1 2">
    <name type="scientific">Reinekea marina</name>
    <dbReference type="NCBI Taxonomy" id="1310421"/>
    <lineage>
        <taxon>Bacteria</taxon>
        <taxon>Pseudomonadati</taxon>
        <taxon>Pseudomonadota</taxon>
        <taxon>Gammaproteobacteria</taxon>
        <taxon>Oceanospirillales</taxon>
        <taxon>Saccharospirillaceae</taxon>
        <taxon>Reinekea</taxon>
    </lineage>
</organism>
<evidence type="ECO:0000313" key="2">
    <source>
        <dbReference type="Proteomes" id="UP001595710"/>
    </source>
</evidence>
<dbReference type="RefSeq" id="WP_290281404.1">
    <property type="nucleotide sequence ID" value="NZ_JAUFQI010000001.1"/>
</dbReference>
<protein>
    <recommendedName>
        <fullName evidence="3">SpoIIAA-like protein</fullName>
    </recommendedName>
</protein>
<name>A0ABV7WSL1_9GAMM</name>
<dbReference type="EMBL" id="JBHRYN010000012">
    <property type="protein sequence ID" value="MFC3702281.1"/>
    <property type="molecule type" value="Genomic_DNA"/>
</dbReference>
<accession>A0ABV7WSL1</accession>